<dbReference type="AlphaFoldDB" id="A0AAV1MYY4"/>
<evidence type="ECO:0000313" key="2">
    <source>
        <dbReference type="Proteomes" id="UP001314229"/>
    </source>
</evidence>
<organism evidence="1 2">
    <name type="scientific">Scomber scombrus</name>
    <name type="common">Atlantic mackerel</name>
    <name type="synonym">Scomber vernalis</name>
    <dbReference type="NCBI Taxonomy" id="13677"/>
    <lineage>
        <taxon>Eukaryota</taxon>
        <taxon>Metazoa</taxon>
        <taxon>Chordata</taxon>
        <taxon>Craniata</taxon>
        <taxon>Vertebrata</taxon>
        <taxon>Euteleostomi</taxon>
        <taxon>Actinopterygii</taxon>
        <taxon>Neopterygii</taxon>
        <taxon>Teleostei</taxon>
        <taxon>Neoteleostei</taxon>
        <taxon>Acanthomorphata</taxon>
        <taxon>Pelagiaria</taxon>
        <taxon>Scombriformes</taxon>
        <taxon>Scombridae</taxon>
        <taxon>Scomber</taxon>
    </lineage>
</organism>
<keyword evidence="1" id="KW-0808">Transferase</keyword>
<keyword evidence="1" id="KW-0238">DNA-binding</keyword>
<dbReference type="EMBL" id="CAWUFR010000008">
    <property type="protein sequence ID" value="CAK6951978.1"/>
    <property type="molecule type" value="Genomic_DNA"/>
</dbReference>
<keyword evidence="2" id="KW-1185">Reference proteome</keyword>
<gene>
    <name evidence="1" type="ORF">FSCOSCO3_A007021</name>
</gene>
<sequence length="100" mass="11180">MFSSLDDIKQVAAQLMSGDTEEQKELQNLTELVKKMLQLDAHECIKPAEMLQHSFFCANHLTDSRLAVGHFLSESGFPSAAMFQDSAAVFFIPVEAQCWV</sequence>
<comment type="caution">
    <text evidence="1">The sequence shown here is derived from an EMBL/GenBank/DDBJ whole genome shotgun (WGS) entry which is preliminary data.</text>
</comment>
<proteinExistence type="predicted"/>
<evidence type="ECO:0000313" key="1">
    <source>
        <dbReference type="EMBL" id="CAK6951978.1"/>
    </source>
</evidence>
<dbReference type="GO" id="GO:0003677">
    <property type="term" value="F:DNA binding"/>
    <property type="evidence" value="ECO:0007669"/>
    <property type="project" value="UniProtKB-KW"/>
</dbReference>
<reference evidence="1 2" key="1">
    <citation type="submission" date="2024-01" db="EMBL/GenBank/DDBJ databases">
        <authorList>
            <person name="Alioto T."/>
            <person name="Alioto T."/>
            <person name="Gomez Garrido J."/>
        </authorList>
    </citation>
    <scope>NUCLEOTIDE SEQUENCE [LARGE SCALE GENOMIC DNA]</scope>
</reference>
<keyword evidence="1" id="KW-0371">Homeobox</keyword>
<dbReference type="Proteomes" id="UP001314229">
    <property type="component" value="Unassembled WGS sequence"/>
</dbReference>
<dbReference type="GO" id="GO:0016301">
    <property type="term" value="F:kinase activity"/>
    <property type="evidence" value="ECO:0007669"/>
    <property type="project" value="UniProtKB-KW"/>
</dbReference>
<accession>A0AAV1MYY4</accession>
<name>A0AAV1MYY4_SCOSC</name>
<keyword evidence="1" id="KW-0418">Kinase</keyword>
<protein>
    <submittedName>
        <fullName evidence="1">Homeodomain-interacting protein kinase 2-like</fullName>
    </submittedName>
</protein>